<keyword evidence="2" id="KW-0812">Transmembrane</keyword>
<feature type="transmembrane region" description="Helical" evidence="2">
    <location>
        <begin position="109"/>
        <end position="130"/>
    </location>
</feature>
<evidence type="ECO:0000313" key="3">
    <source>
        <dbReference type="EMBL" id="KAH7253130.1"/>
    </source>
</evidence>
<feature type="transmembrane region" description="Helical" evidence="2">
    <location>
        <begin position="53"/>
        <end position="74"/>
    </location>
</feature>
<dbReference type="PANTHER" id="PTHR35394:SF5">
    <property type="entry name" value="DUF3176 DOMAIN-CONTAINING PROTEIN"/>
    <property type="match status" value="1"/>
</dbReference>
<protein>
    <submittedName>
        <fullName evidence="3">Uncharacterized protein</fullName>
    </submittedName>
</protein>
<accession>A0A9P9H9P8</accession>
<name>A0A9P9H9P8_FUSSL</name>
<feature type="region of interest" description="Disordered" evidence="1">
    <location>
        <begin position="675"/>
        <end position="697"/>
    </location>
</feature>
<evidence type="ECO:0000313" key="4">
    <source>
        <dbReference type="Proteomes" id="UP000736672"/>
    </source>
</evidence>
<reference evidence="3" key="1">
    <citation type="journal article" date="2021" name="Nat. Commun.">
        <title>Genetic determinants of endophytism in the Arabidopsis root mycobiome.</title>
        <authorList>
            <person name="Mesny F."/>
            <person name="Miyauchi S."/>
            <person name="Thiergart T."/>
            <person name="Pickel B."/>
            <person name="Atanasova L."/>
            <person name="Karlsson M."/>
            <person name="Huettel B."/>
            <person name="Barry K.W."/>
            <person name="Haridas S."/>
            <person name="Chen C."/>
            <person name="Bauer D."/>
            <person name="Andreopoulos W."/>
            <person name="Pangilinan J."/>
            <person name="LaButti K."/>
            <person name="Riley R."/>
            <person name="Lipzen A."/>
            <person name="Clum A."/>
            <person name="Drula E."/>
            <person name="Henrissat B."/>
            <person name="Kohler A."/>
            <person name="Grigoriev I.V."/>
            <person name="Martin F.M."/>
            <person name="Hacquard S."/>
        </authorList>
    </citation>
    <scope>NUCLEOTIDE SEQUENCE</scope>
    <source>
        <strain evidence="3">FSSC 5 MPI-SDFR-AT-0091</strain>
    </source>
</reference>
<dbReference type="InterPro" id="IPR021514">
    <property type="entry name" value="DUF3176"/>
</dbReference>
<comment type="caution">
    <text evidence="3">The sequence shown here is derived from an EMBL/GenBank/DDBJ whole genome shotgun (WGS) entry which is preliminary data.</text>
</comment>
<keyword evidence="2" id="KW-1133">Transmembrane helix</keyword>
<feature type="transmembrane region" description="Helical" evidence="2">
    <location>
        <begin position="584"/>
        <end position="603"/>
    </location>
</feature>
<proteinExistence type="predicted"/>
<keyword evidence="4" id="KW-1185">Reference proteome</keyword>
<dbReference type="OrthoDB" id="5376804at2759"/>
<dbReference type="Proteomes" id="UP000736672">
    <property type="component" value="Unassembled WGS sequence"/>
</dbReference>
<keyword evidence="2" id="KW-0472">Membrane</keyword>
<organism evidence="3 4">
    <name type="scientific">Fusarium solani</name>
    <name type="common">Filamentous fungus</name>
    <dbReference type="NCBI Taxonomy" id="169388"/>
    <lineage>
        <taxon>Eukaryota</taxon>
        <taxon>Fungi</taxon>
        <taxon>Dikarya</taxon>
        <taxon>Ascomycota</taxon>
        <taxon>Pezizomycotina</taxon>
        <taxon>Sordariomycetes</taxon>
        <taxon>Hypocreomycetidae</taxon>
        <taxon>Hypocreales</taxon>
        <taxon>Nectriaceae</taxon>
        <taxon>Fusarium</taxon>
        <taxon>Fusarium solani species complex</taxon>
    </lineage>
</organism>
<dbReference type="Pfam" id="PF11374">
    <property type="entry name" value="DUF3176"/>
    <property type="match status" value="1"/>
</dbReference>
<sequence>MLKVFKLMSWRAWGSELLAVLGSSASLVAMVVLLSKFDGKAPFTWNSITLNAVVSILSLAIKTSLVFVIAECIAQWKWILFARGPRLLVDFDRIDSATRGPLGSIKVLLGTRGALAVQFGAILTLLAIILDPLAQQLVQLQQSVVFAPKAFGEPGLSALASRTSVYEVGSSMRVQVGNVTYQTTQLPLSMQASILNGFSRSPWEAAQEALVQCPTSNCTWDQFATLGVCYRCEDLSSKLKRVGGFGETLLTIHDVSYGTKSVNATAFALPNGHFITNVDGCPLHDYLWNRCVNEQSLGIYSDKRYALTSFGTGNPNKTNSMKDIDTLIWSMSFIYPDVKYLNNASLDTTSDGDLDKGLYWPNIPMKAEECSLYYCIKMVDSEVQGNQLFENITEADGWIRDPESWERRNNDELTKINTPPDDEIDSLEFNLWYSAAYYSDLKLRGPGNLSTEPMSVSSDTVMALSHHMQDLLLGNWTNTTDIRKSIQEKLGKGAVGFNGVSHGPNGKELTVEAEPPGIGGLWTWTSTNITRRFDALATSMTNEMRRNPNPRLDNVEGQDQDRYEGKLSFEGNVGTDKVLYDIQWPWVALHGVMLVCVLILLIITARSAGDPDLTPLARSSTLATIRQGHRIGGILEDADTMERMEKAARRSYVKISNGKEDQGMTGRMMRGEAMRAASDQGESQYLTSIEMENRSQK</sequence>
<gene>
    <name evidence="3" type="ORF">B0J15DRAFT_495399</name>
</gene>
<evidence type="ECO:0000256" key="1">
    <source>
        <dbReference type="SAM" id="MobiDB-lite"/>
    </source>
</evidence>
<feature type="transmembrane region" description="Helical" evidence="2">
    <location>
        <begin position="12"/>
        <end position="33"/>
    </location>
</feature>
<dbReference type="AlphaFoldDB" id="A0A9P9H9P8"/>
<evidence type="ECO:0000256" key="2">
    <source>
        <dbReference type="SAM" id="Phobius"/>
    </source>
</evidence>
<dbReference type="PANTHER" id="PTHR35394">
    <property type="entry name" value="DUF3176 DOMAIN-CONTAINING PROTEIN"/>
    <property type="match status" value="1"/>
</dbReference>
<dbReference type="EMBL" id="JAGTJS010000011">
    <property type="protein sequence ID" value="KAH7253130.1"/>
    <property type="molecule type" value="Genomic_DNA"/>
</dbReference>